<keyword evidence="3" id="KW-1185">Reference proteome</keyword>
<dbReference type="AlphaFoldDB" id="A0A4Y3HWL2"/>
<dbReference type="RefSeq" id="WP_141345827.1">
    <property type="nucleotide sequence ID" value="NZ_BJLF01000010.1"/>
</dbReference>
<feature type="signal peptide" evidence="1">
    <location>
        <begin position="1"/>
        <end position="22"/>
    </location>
</feature>
<evidence type="ECO:0000256" key="1">
    <source>
        <dbReference type="SAM" id="SignalP"/>
    </source>
</evidence>
<evidence type="ECO:0000313" key="3">
    <source>
        <dbReference type="Proteomes" id="UP000318717"/>
    </source>
</evidence>
<sequence>MNKFVKGLTLLTLSTTSSIATAEGIRAKGMGEAFHSLSNDGTGWIYNPAGLAGVSTDAVDFTFEGAETRKRNDENNSIDAGDLEFSYAAATLFTKTGFALGLYYQSSTIQTRENTQDPDYWYTNFKDIQRDFLGLGLAFKSNNHHFGLTGDMAQVDAGSTYAITDDYEFGGTFGYKWSTQDMVSLTSHSALGYQFNFGASYQTEISYKSSSFNGGREIIVRPSKTALAGSLGLTTFFGDVGTMLTGSYDYVDSSHFLLSSSENVVENRFGGELAIFGADTEDGIQLTLRAGLRQFDDEIFNDVTSFGIGLSYGRHTLDVASWEEPLFDSSDDRIGLSYSYLWDK</sequence>
<name>A0A4Y3HWL2_9VIBR</name>
<dbReference type="Proteomes" id="UP000318717">
    <property type="component" value="Unassembled WGS sequence"/>
</dbReference>
<reference evidence="2 3" key="1">
    <citation type="submission" date="2019-06" db="EMBL/GenBank/DDBJ databases">
        <title>Whole genome shotgun sequence of Vibrio inusitatus NBRC 102082.</title>
        <authorList>
            <person name="Hosoyama A."/>
            <person name="Uohara A."/>
            <person name="Ohji S."/>
            <person name="Ichikawa N."/>
        </authorList>
    </citation>
    <scope>NUCLEOTIDE SEQUENCE [LARGE SCALE GENOMIC DNA]</scope>
    <source>
        <strain evidence="2 3">NBRC 102082</strain>
    </source>
</reference>
<dbReference type="OrthoDB" id="5917774at2"/>
<evidence type="ECO:0000313" key="2">
    <source>
        <dbReference type="EMBL" id="GEA51457.1"/>
    </source>
</evidence>
<gene>
    <name evidence="2" type="ORF">VIN01S_22610</name>
</gene>
<protein>
    <submittedName>
        <fullName evidence="2">Uncharacterized protein</fullName>
    </submittedName>
</protein>
<comment type="caution">
    <text evidence="2">The sequence shown here is derived from an EMBL/GenBank/DDBJ whole genome shotgun (WGS) entry which is preliminary data.</text>
</comment>
<accession>A0A4Y3HWL2</accession>
<organism evidence="2 3">
    <name type="scientific">Vibrio inusitatus NBRC 102082</name>
    <dbReference type="NCBI Taxonomy" id="1219070"/>
    <lineage>
        <taxon>Bacteria</taxon>
        <taxon>Pseudomonadati</taxon>
        <taxon>Pseudomonadota</taxon>
        <taxon>Gammaproteobacteria</taxon>
        <taxon>Vibrionales</taxon>
        <taxon>Vibrionaceae</taxon>
        <taxon>Vibrio</taxon>
    </lineage>
</organism>
<keyword evidence="1" id="KW-0732">Signal</keyword>
<dbReference type="EMBL" id="BJLF01000010">
    <property type="protein sequence ID" value="GEA51457.1"/>
    <property type="molecule type" value="Genomic_DNA"/>
</dbReference>
<feature type="chain" id="PRO_5021213470" evidence="1">
    <location>
        <begin position="23"/>
        <end position="344"/>
    </location>
</feature>
<proteinExistence type="predicted"/>
<dbReference type="Gene3D" id="2.40.160.60">
    <property type="entry name" value="Outer membrane protein transport protein (OMPP1/FadL/TodX)"/>
    <property type="match status" value="1"/>
</dbReference>